<name>A0ABY3R4Q9_9BRAD</name>
<proteinExistence type="predicted"/>
<organism evidence="1 2">
    <name type="scientific">Bradyrhizobium ontarionense</name>
    <dbReference type="NCBI Taxonomy" id="2898149"/>
    <lineage>
        <taxon>Bacteria</taxon>
        <taxon>Pseudomonadati</taxon>
        <taxon>Pseudomonadota</taxon>
        <taxon>Alphaproteobacteria</taxon>
        <taxon>Hyphomicrobiales</taxon>
        <taxon>Nitrobacteraceae</taxon>
        <taxon>Bradyrhizobium</taxon>
    </lineage>
</organism>
<evidence type="ECO:0000313" key="1">
    <source>
        <dbReference type="EMBL" id="UFZ02303.1"/>
    </source>
</evidence>
<keyword evidence="2" id="KW-1185">Reference proteome</keyword>
<protein>
    <submittedName>
        <fullName evidence="1">Uncharacterized protein</fullName>
    </submittedName>
</protein>
<sequence length="53" mass="6106">MESAASLLPRRSFARRRLFAGLRRLVRAVLVALQDSRARAARRIIADHRHLLD</sequence>
<reference evidence="1" key="1">
    <citation type="journal article" date="2024" name="Antonie Van Leeuwenhoek">
        <title>Bradyrhizobium ontarionense sp. nov., a novel bacterial symbiont isolated from Aeschynomene indica (Indian jointvetch), harbours photosynthesis, nitrogen fixation and nitrous oxide (N2O) reductase genes.</title>
        <authorList>
            <person name="Bromfield E.S.P."/>
            <person name="Cloutier S."/>
        </authorList>
    </citation>
    <scope>NUCLEOTIDE SEQUENCE</scope>
    <source>
        <strain evidence="1">A19</strain>
    </source>
</reference>
<dbReference type="EMBL" id="CP088156">
    <property type="protein sequence ID" value="UFZ02303.1"/>
    <property type="molecule type" value="Genomic_DNA"/>
</dbReference>
<dbReference type="Proteomes" id="UP001431010">
    <property type="component" value="Chromosome"/>
</dbReference>
<accession>A0ABY3R4Q9</accession>
<dbReference type="RefSeq" id="WP_231318093.1">
    <property type="nucleotide sequence ID" value="NZ_CP088156.1"/>
</dbReference>
<gene>
    <name evidence="1" type="ORF">LQG66_23770</name>
</gene>
<evidence type="ECO:0000313" key="2">
    <source>
        <dbReference type="Proteomes" id="UP001431010"/>
    </source>
</evidence>